<dbReference type="SUPFAM" id="SSF88659">
    <property type="entry name" value="Sigma3 and sigma4 domains of RNA polymerase sigma factors"/>
    <property type="match status" value="1"/>
</dbReference>
<dbReference type="SUPFAM" id="SSF88946">
    <property type="entry name" value="Sigma2 domain of RNA polymerase sigma factors"/>
    <property type="match status" value="1"/>
</dbReference>
<evidence type="ECO:0000259" key="5">
    <source>
        <dbReference type="Pfam" id="PF04542"/>
    </source>
</evidence>
<dbReference type="Proteomes" id="UP000002774">
    <property type="component" value="Chromosome"/>
</dbReference>
<dbReference type="OrthoDB" id="799938at2"/>
<feature type="domain" description="RNA polymerase sigma factor 70 region 4 type 2" evidence="6">
    <location>
        <begin position="127"/>
        <end position="177"/>
    </location>
</feature>
<protein>
    <submittedName>
        <fullName evidence="7">RNA polymerase, sigma-24 subunit, ECF subfamily</fullName>
    </submittedName>
</protein>
<dbReference type="PANTHER" id="PTHR43133">
    <property type="entry name" value="RNA POLYMERASE ECF-TYPE SIGMA FACTO"/>
    <property type="match status" value="1"/>
</dbReference>
<dbReference type="InterPro" id="IPR014327">
    <property type="entry name" value="RNA_pol_sigma70_bacteroid"/>
</dbReference>
<dbReference type="GO" id="GO:0003677">
    <property type="term" value="F:DNA binding"/>
    <property type="evidence" value="ECO:0007669"/>
    <property type="project" value="InterPro"/>
</dbReference>
<name>H1XZ24_9SPHI</name>
<dbReference type="AlphaFoldDB" id="H1XZ24"/>
<dbReference type="InterPro" id="IPR013325">
    <property type="entry name" value="RNA_pol_sigma_r2"/>
</dbReference>
<keyword evidence="8" id="KW-1185">Reference proteome</keyword>
<evidence type="ECO:0000256" key="2">
    <source>
        <dbReference type="ARBA" id="ARBA00023015"/>
    </source>
</evidence>
<keyword evidence="3" id="KW-0731">Sigma factor</keyword>
<organism evidence="7 8">
    <name type="scientific">Mucilaginibacter paludis DSM 18603</name>
    <dbReference type="NCBI Taxonomy" id="714943"/>
    <lineage>
        <taxon>Bacteria</taxon>
        <taxon>Pseudomonadati</taxon>
        <taxon>Bacteroidota</taxon>
        <taxon>Sphingobacteriia</taxon>
        <taxon>Sphingobacteriales</taxon>
        <taxon>Sphingobacteriaceae</taxon>
        <taxon>Mucilaginibacter</taxon>
    </lineage>
</organism>
<evidence type="ECO:0000259" key="6">
    <source>
        <dbReference type="Pfam" id="PF08281"/>
    </source>
</evidence>
<keyword evidence="4" id="KW-0804">Transcription</keyword>
<dbReference type="NCBIfam" id="TIGR02937">
    <property type="entry name" value="sigma70-ECF"/>
    <property type="match status" value="1"/>
</dbReference>
<dbReference type="NCBIfam" id="TIGR02985">
    <property type="entry name" value="Sig70_bacteroi1"/>
    <property type="match status" value="1"/>
</dbReference>
<dbReference type="HOGENOM" id="CLU_047691_4_1_10"/>
<proteinExistence type="inferred from homology"/>
<dbReference type="Gene3D" id="1.10.1740.10">
    <property type="match status" value="1"/>
</dbReference>
<dbReference type="InterPro" id="IPR036388">
    <property type="entry name" value="WH-like_DNA-bd_sf"/>
</dbReference>
<gene>
    <name evidence="7" type="ORF">Mucpa_0415</name>
</gene>
<dbReference type="InterPro" id="IPR014284">
    <property type="entry name" value="RNA_pol_sigma-70_dom"/>
</dbReference>
<dbReference type="CDD" id="cd06171">
    <property type="entry name" value="Sigma70_r4"/>
    <property type="match status" value="1"/>
</dbReference>
<dbReference type="Gene3D" id="1.10.10.10">
    <property type="entry name" value="Winged helix-like DNA-binding domain superfamily/Winged helix DNA-binding domain"/>
    <property type="match status" value="1"/>
</dbReference>
<dbReference type="Pfam" id="PF04542">
    <property type="entry name" value="Sigma70_r2"/>
    <property type="match status" value="1"/>
</dbReference>
<dbReference type="EMBL" id="CM001403">
    <property type="protein sequence ID" value="EHQ24609.1"/>
    <property type="molecule type" value="Genomic_DNA"/>
</dbReference>
<dbReference type="GO" id="GO:0006352">
    <property type="term" value="P:DNA-templated transcription initiation"/>
    <property type="evidence" value="ECO:0007669"/>
    <property type="project" value="InterPro"/>
</dbReference>
<dbReference type="InterPro" id="IPR039425">
    <property type="entry name" value="RNA_pol_sigma-70-like"/>
</dbReference>
<accession>H1XZ24</accession>
<dbReference type="PANTHER" id="PTHR43133:SF46">
    <property type="entry name" value="RNA POLYMERASE SIGMA-70 FACTOR ECF SUBFAMILY"/>
    <property type="match status" value="1"/>
</dbReference>
<evidence type="ECO:0000313" key="8">
    <source>
        <dbReference type="Proteomes" id="UP000002774"/>
    </source>
</evidence>
<dbReference type="eggNOG" id="COG1595">
    <property type="taxonomic scope" value="Bacteria"/>
</dbReference>
<dbReference type="STRING" id="714943.Mucpa_0415"/>
<evidence type="ECO:0000256" key="1">
    <source>
        <dbReference type="ARBA" id="ARBA00010641"/>
    </source>
</evidence>
<reference evidence="7" key="1">
    <citation type="submission" date="2011-09" db="EMBL/GenBank/DDBJ databases">
        <title>The permanent draft genome of Mucilaginibacter paludis DSM 18603.</title>
        <authorList>
            <consortium name="US DOE Joint Genome Institute (JGI-PGF)"/>
            <person name="Lucas S."/>
            <person name="Han J."/>
            <person name="Lapidus A."/>
            <person name="Bruce D."/>
            <person name="Goodwin L."/>
            <person name="Pitluck S."/>
            <person name="Peters L."/>
            <person name="Kyrpides N."/>
            <person name="Mavromatis K."/>
            <person name="Ivanova N."/>
            <person name="Mikhailova N."/>
            <person name="Held B."/>
            <person name="Detter J.C."/>
            <person name="Tapia R."/>
            <person name="Han C."/>
            <person name="Land M."/>
            <person name="Hauser L."/>
            <person name="Markowitz V."/>
            <person name="Cheng J.-F."/>
            <person name="Hugenholtz P."/>
            <person name="Woyke T."/>
            <person name="Wu D."/>
            <person name="Tindall B."/>
            <person name="Brambilla E."/>
            <person name="Klenk H.-P."/>
            <person name="Eisen J.A."/>
        </authorList>
    </citation>
    <scope>NUCLEOTIDE SEQUENCE [LARGE SCALE GENOMIC DNA]</scope>
    <source>
        <strain evidence="7">DSM 18603</strain>
    </source>
</reference>
<feature type="domain" description="RNA polymerase sigma-70 region 2" evidence="5">
    <location>
        <begin position="29"/>
        <end position="93"/>
    </location>
</feature>
<dbReference type="Pfam" id="PF08281">
    <property type="entry name" value="Sigma70_r4_2"/>
    <property type="match status" value="1"/>
</dbReference>
<keyword evidence="2" id="KW-0805">Transcription regulation</keyword>
<dbReference type="InterPro" id="IPR013249">
    <property type="entry name" value="RNA_pol_sigma70_r4_t2"/>
</dbReference>
<dbReference type="InterPro" id="IPR007627">
    <property type="entry name" value="RNA_pol_sigma70_r2"/>
</dbReference>
<comment type="similarity">
    <text evidence="1">Belongs to the sigma-70 factor family. ECF subfamily.</text>
</comment>
<dbReference type="RefSeq" id="WP_008504154.1">
    <property type="nucleotide sequence ID" value="NZ_CM001403.1"/>
</dbReference>
<dbReference type="GO" id="GO:0016987">
    <property type="term" value="F:sigma factor activity"/>
    <property type="evidence" value="ECO:0007669"/>
    <property type="project" value="UniProtKB-KW"/>
</dbReference>
<evidence type="ECO:0000313" key="7">
    <source>
        <dbReference type="EMBL" id="EHQ24609.1"/>
    </source>
</evidence>
<evidence type="ECO:0000256" key="3">
    <source>
        <dbReference type="ARBA" id="ARBA00023082"/>
    </source>
</evidence>
<dbReference type="InterPro" id="IPR013324">
    <property type="entry name" value="RNA_pol_sigma_r3/r4-like"/>
</dbReference>
<sequence>MAAVTHRLINEKELFAAFADGDEVAFRQIYHHYKKRIFPFVLKMTRSGDSTEEIVQEVFIQLWLSRVSFQNVQYPTSYIFNLASNKTLNYLKKVANDANLVKKAAYDRAEWSTNTEDTIAFNESLAMINSAVSELPSQRQLIYRLSREEGLSLEEIADRLDISRSTVKNQLGHALRSIRDFLERRASMFTLLLFLLNNKK</sequence>
<evidence type="ECO:0000256" key="4">
    <source>
        <dbReference type="ARBA" id="ARBA00023163"/>
    </source>
</evidence>